<dbReference type="Gene3D" id="2.30.110.10">
    <property type="entry name" value="Electron Transport, Fmn-binding Protein, Chain A"/>
    <property type="match status" value="1"/>
</dbReference>
<name>A0ABW8Z505_9BURK</name>
<feature type="compositionally biased region" description="Polar residues" evidence="1">
    <location>
        <begin position="1"/>
        <end position="23"/>
    </location>
</feature>
<dbReference type="InterPro" id="IPR017938">
    <property type="entry name" value="Riboflavin_synthase-like_b-brl"/>
</dbReference>
<proteinExistence type="predicted"/>
<keyword evidence="5" id="KW-1185">Reference proteome</keyword>
<dbReference type="PROSITE" id="PS51085">
    <property type="entry name" value="2FE2S_FER_2"/>
    <property type="match status" value="1"/>
</dbReference>
<feature type="domain" description="2Fe-2S ferredoxin-type" evidence="2">
    <location>
        <begin position="611"/>
        <end position="696"/>
    </location>
</feature>
<dbReference type="Proteomes" id="UP001629214">
    <property type="component" value="Unassembled WGS sequence"/>
</dbReference>
<dbReference type="PANTHER" id="PTHR42815:SF2">
    <property type="entry name" value="FAD-BINDING, PUTATIVE (AFU_ORTHOLOGUE AFUA_6G07600)-RELATED"/>
    <property type="match status" value="1"/>
</dbReference>
<dbReference type="SUPFAM" id="SSF52343">
    <property type="entry name" value="Ferredoxin reductase-like, C-terminal NADP-linked domain"/>
    <property type="match status" value="1"/>
</dbReference>
<dbReference type="InterPro" id="IPR006058">
    <property type="entry name" value="2Fe2S_fd_BS"/>
</dbReference>
<protein>
    <submittedName>
        <fullName evidence="4">Pyridoxamine 5'-phosphate oxidase family protein</fullName>
    </submittedName>
</protein>
<dbReference type="Gene3D" id="2.40.30.10">
    <property type="entry name" value="Translation factors"/>
    <property type="match status" value="1"/>
</dbReference>
<sequence length="696" mass="75803">MTSTQPTPTDIATHATLPTSVAPSGSPWHEGELTLQRSVGAVERMVNTGRNQMARDWMPDQHREFYAQLPFVILGAVDAEGEVWATLRAGRPGFMHADVAEKLTLELAREPLDPADAGMEDGDGIGMLGIELHTRRRNRMNGLVSRQSEDRFHIDVTQAYGNCPQYIQLRQYEFTDAPAGPVSTLSALDAEAAAMIRAADSFYVASYVVRDGKKQVDASHRGGKPGFVRIDDDGALTIPDFSGNLFFNTLGNFLLNPRAGLVFVDFRNGDLLQLSGRAEVILNTPEVAAFMGAERMWRFTPQQVVRRPAALPLRWIDVDAGASPNSLITGSWEDTASRLKAAELATQWRPFRVSKIVDESAAIRSFYLLPADGAGMPGAAAGQHVSVRMNVPGAGVQIRQYTLSSAPSDAFLRISVKRQGLFSEHLHGAIKVDDVIEARAPAGNFTIDAAVRRPAVLLAAGVGVTPMLSMLRHLIHEGMRKRYQRPVWLFQSARSKAELAFGEEIAALVNAGKGGARHVRVLSQLEKNAGETDMAGRIDIALLKKTLPFDDYDFYLCGPAGFMQQMYDALRAMNVIDARIHAEAFGPSGLQRQVDEQAPQIPLKPAATNAVPVVFMRSAKEARWTSDSGSLLELAEQRGLNPESSCRDGRCGTCRTRVLQGEVTYAKTPGFAVEADEALICCALPAEGCTTLHLEL</sequence>
<dbReference type="PRINTS" id="PR00410">
    <property type="entry name" value="PHEHYDRXLASE"/>
</dbReference>
<dbReference type="Pfam" id="PF00970">
    <property type="entry name" value="FAD_binding_6"/>
    <property type="match status" value="1"/>
</dbReference>
<dbReference type="SUPFAM" id="SSF54292">
    <property type="entry name" value="2Fe-2S ferredoxin-like"/>
    <property type="match status" value="1"/>
</dbReference>
<dbReference type="Gene3D" id="3.40.50.80">
    <property type="entry name" value="Nucleotide-binding domain of ferredoxin-NADP reductase (FNR) module"/>
    <property type="match status" value="1"/>
</dbReference>
<reference evidence="4 5" key="1">
    <citation type="journal article" date="2024" name="Chem. Sci.">
        <title>Discovery of megapolipeptins by genome mining of a Burkholderiales bacteria collection.</title>
        <authorList>
            <person name="Paulo B.S."/>
            <person name="Recchia M.J.J."/>
            <person name="Lee S."/>
            <person name="Fergusson C.H."/>
            <person name="Romanowski S.B."/>
            <person name="Hernandez A."/>
            <person name="Krull N."/>
            <person name="Liu D.Y."/>
            <person name="Cavanagh H."/>
            <person name="Bos A."/>
            <person name="Gray C.A."/>
            <person name="Murphy B.T."/>
            <person name="Linington R.G."/>
            <person name="Eustaquio A.S."/>
        </authorList>
    </citation>
    <scope>NUCLEOTIDE SEQUENCE [LARGE SCALE GENOMIC DNA]</scope>
    <source>
        <strain evidence="4 5">RL21-008-BIB-B</strain>
    </source>
</reference>
<dbReference type="InterPro" id="IPR012675">
    <property type="entry name" value="Beta-grasp_dom_sf"/>
</dbReference>
<dbReference type="SUPFAM" id="SSF63380">
    <property type="entry name" value="Riboflavin synthase domain-like"/>
    <property type="match status" value="1"/>
</dbReference>
<dbReference type="RefSeq" id="WP_408166844.1">
    <property type="nucleotide sequence ID" value="NZ_JAQQFR010000004.1"/>
</dbReference>
<dbReference type="InterPro" id="IPR017927">
    <property type="entry name" value="FAD-bd_FR_type"/>
</dbReference>
<feature type="region of interest" description="Disordered" evidence="1">
    <location>
        <begin position="1"/>
        <end position="28"/>
    </location>
</feature>
<evidence type="ECO:0000256" key="1">
    <source>
        <dbReference type="SAM" id="MobiDB-lite"/>
    </source>
</evidence>
<dbReference type="InterPro" id="IPR012349">
    <property type="entry name" value="Split_barrel_FMN-bd"/>
</dbReference>
<dbReference type="Pfam" id="PF00175">
    <property type="entry name" value="NAD_binding_1"/>
    <property type="match status" value="1"/>
</dbReference>
<dbReference type="InterPro" id="IPR036010">
    <property type="entry name" value="2Fe-2S_ferredoxin-like_sf"/>
</dbReference>
<evidence type="ECO:0000313" key="4">
    <source>
        <dbReference type="EMBL" id="MFL9878137.1"/>
    </source>
</evidence>
<organism evidence="4 5">
    <name type="scientific">Herbaspirillum rhizosphaerae</name>
    <dbReference type="NCBI Taxonomy" id="346179"/>
    <lineage>
        <taxon>Bacteria</taxon>
        <taxon>Pseudomonadati</taxon>
        <taxon>Pseudomonadota</taxon>
        <taxon>Betaproteobacteria</taxon>
        <taxon>Burkholderiales</taxon>
        <taxon>Oxalobacteraceae</taxon>
        <taxon>Herbaspirillum</taxon>
    </lineage>
</organism>
<dbReference type="SUPFAM" id="SSF50475">
    <property type="entry name" value="FMN-binding split barrel"/>
    <property type="match status" value="1"/>
</dbReference>
<gene>
    <name evidence="4" type="ORF">PQR63_07095</name>
</gene>
<dbReference type="InterPro" id="IPR008333">
    <property type="entry name" value="Cbr1-like_FAD-bd_dom"/>
</dbReference>
<dbReference type="PROSITE" id="PS51384">
    <property type="entry name" value="FAD_FR"/>
    <property type="match status" value="1"/>
</dbReference>
<dbReference type="PANTHER" id="PTHR42815">
    <property type="entry name" value="FAD-BINDING, PUTATIVE (AFU_ORTHOLOGUE AFUA_6G07600)-RELATED"/>
    <property type="match status" value="1"/>
</dbReference>
<accession>A0ABW8Z505</accession>
<dbReference type="Gene3D" id="3.10.20.30">
    <property type="match status" value="1"/>
</dbReference>
<evidence type="ECO:0000259" key="3">
    <source>
        <dbReference type="PROSITE" id="PS51384"/>
    </source>
</evidence>
<evidence type="ECO:0000259" key="2">
    <source>
        <dbReference type="PROSITE" id="PS51085"/>
    </source>
</evidence>
<dbReference type="CDD" id="cd06184">
    <property type="entry name" value="flavohem_like_fad_nad_binding"/>
    <property type="match status" value="1"/>
</dbReference>
<dbReference type="Pfam" id="PF00111">
    <property type="entry name" value="Fer2"/>
    <property type="match status" value="1"/>
</dbReference>
<dbReference type="EMBL" id="JAQQFR010000004">
    <property type="protein sequence ID" value="MFL9878137.1"/>
    <property type="molecule type" value="Genomic_DNA"/>
</dbReference>
<dbReference type="PROSITE" id="PS00197">
    <property type="entry name" value="2FE2S_FER_1"/>
    <property type="match status" value="1"/>
</dbReference>
<comment type="caution">
    <text evidence="4">The sequence shown here is derived from an EMBL/GenBank/DDBJ whole genome shotgun (WGS) entry which is preliminary data.</text>
</comment>
<feature type="domain" description="FAD-binding FR-type" evidence="3">
    <location>
        <begin position="346"/>
        <end position="448"/>
    </location>
</feature>
<evidence type="ECO:0000313" key="5">
    <source>
        <dbReference type="Proteomes" id="UP001629214"/>
    </source>
</evidence>
<dbReference type="CDD" id="cd00207">
    <property type="entry name" value="fer2"/>
    <property type="match status" value="1"/>
</dbReference>
<dbReference type="InterPro" id="IPR001433">
    <property type="entry name" value="OxRdtase_FAD/NAD-bd"/>
</dbReference>
<dbReference type="InterPro" id="IPR039261">
    <property type="entry name" value="FNR_nucleotide-bd"/>
</dbReference>
<dbReference type="InterPro" id="IPR001041">
    <property type="entry name" value="2Fe-2S_ferredoxin-type"/>
</dbReference>